<proteinExistence type="predicted"/>
<evidence type="ECO:0000313" key="1">
    <source>
        <dbReference type="EMBL" id="NVN18609.1"/>
    </source>
</evidence>
<dbReference type="Pfam" id="PF13376">
    <property type="entry name" value="OmdA"/>
    <property type="match status" value="1"/>
</dbReference>
<gene>
    <name evidence="1" type="ORF">GUA46_09660</name>
</gene>
<dbReference type="RefSeq" id="WP_176620322.1">
    <property type="nucleotide sequence ID" value="NZ_WYET01000004.1"/>
</dbReference>
<name>A0A850NFL0_9FLAO</name>
<reference evidence="1 2" key="1">
    <citation type="submission" date="2020-01" db="EMBL/GenBank/DDBJ databases">
        <title>Draft Genome Analysis of Muricauda sp. HICW Isolated from coastal seawater of PR China.</title>
        <authorList>
            <person name="Chen M.-X."/>
        </authorList>
    </citation>
    <scope>NUCLEOTIDE SEQUENCE [LARGE SCALE GENOMIC DNA]</scope>
    <source>
        <strain evidence="1 2">HICW</strain>
    </source>
</reference>
<accession>A0A850NFL0</accession>
<protein>
    <recommendedName>
        <fullName evidence="3">Bacteriocin-protection protein</fullName>
    </recommendedName>
</protein>
<organism evidence="1 2">
    <name type="scientific">Flagellimonas chongwuensis</name>
    <dbReference type="NCBI Taxonomy" id="2697365"/>
    <lineage>
        <taxon>Bacteria</taxon>
        <taxon>Pseudomonadati</taxon>
        <taxon>Bacteroidota</taxon>
        <taxon>Flavobacteriia</taxon>
        <taxon>Flavobacteriales</taxon>
        <taxon>Flavobacteriaceae</taxon>
        <taxon>Flagellimonas</taxon>
    </lineage>
</organism>
<evidence type="ECO:0008006" key="3">
    <source>
        <dbReference type="Google" id="ProtNLM"/>
    </source>
</evidence>
<keyword evidence="2" id="KW-1185">Reference proteome</keyword>
<dbReference type="Proteomes" id="UP000558089">
    <property type="component" value="Unassembled WGS sequence"/>
</dbReference>
<sequence length="189" mass="22494">MEKHPEHYFKNDGEWRDWLHQNHSSYTGVHLIFYKVEHHKQSMRWEEAVKVALCYGWIDSTVRSLGDGKRKQYFCPRKPKSTWSKVNKDYIKELKSSGLMHQSGLAAIEIAKENGSWTELDDVENGVVPEDLQKAFKKKPNAHTNFQNFTVGQRKGYLMWLNQAKREETRNKRIKEIIYFSEKNIKYRN</sequence>
<evidence type="ECO:0000313" key="2">
    <source>
        <dbReference type="Proteomes" id="UP000558089"/>
    </source>
</evidence>
<dbReference type="AlphaFoldDB" id="A0A850NFL0"/>
<comment type="caution">
    <text evidence="1">The sequence shown here is derived from an EMBL/GenBank/DDBJ whole genome shotgun (WGS) entry which is preliminary data.</text>
</comment>
<dbReference type="EMBL" id="WYET01000004">
    <property type="protein sequence ID" value="NVN18609.1"/>
    <property type="molecule type" value="Genomic_DNA"/>
</dbReference>